<dbReference type="PROSITE" id="PS51519">
    <property type="entry name" value="RWP_RK"/>
    <property type="match status" value="1"/>
</dbReference>
<dbReference type="Proteomes" id="UP001161247">
    <property type="component" value="Chromosome 6"/>
</dbReference>
<evidence type="ECO:0000256" key="5">
    <source>
        <dbReference type="SAM" id="MobiDB-lite"/>
    </source>
</evidence>
<dbReference type="GO" id="GO:0003700">
    <property type="term" value="F:DNA-binding transcription factor activity"/>
    <property type="evidence" value="ECO:0007669"/>
    <property type="project" value="InterPro"/>
</dbReference>
<dbReference type="PANTHER" id="PTHR32002:SF41">
    <property type="entry name" value="PROTEIN NLP8"/>
    <property type="match status" value="1"/>
</dbReference>
<reference evidence="8" key="1">
    <citation type="submission" date="2023-03" db="EMBL/GenBank/DDBJ databases">
        <authorList>
            <person name="Julca I."/>
        </authorList>
    </citation>
    <scope>NUCLEOTIDE SEQUENCE</scope>
</reference>
<keyword evidence="4" id="KW-0539">Nucleus</keyword>
<dbReference type="SUPFAM" id="SSF54277">
    <property type="entry name" value="CAD &amp; PB1 domains"/>
    <property type="match status" value="1"/>
</dbReference>
<evidence type="ECO:0000256" key="1">
    <source>
        <dbReference type="ARBA" id="ARBA00023015"/>
    </source>
</evidence>
<dbReference type="InterPro" id="IPR034891">
    <property type="entry name" value="PB1_NLP"/>
</dbReference>
<feature type="domain" description="PB1" evidence="7">
    <location>
        <begin position="897"/>
        <end position="979"/>
    </location>
</feature>
<feature type="compositionally biased region" description="Basic and acidic residues" evidence="5">
    <location>
        <begin position="583"/>
        <end position="597"/>
    </location>
</feature>
<dbReference type="PANTHER" id="PTHR32002">
    <property type="entry name" value="PROTEIN NLP8"/>
    <property type="match status" value="1"/>
</dbReference>
<dbReference type="SMART" id="SM00666">
    <property type="entry name" value="PB1"/>
    <property type="match status" value="1"/>
</dbReference>
<sequence>MDFPCSSKEKGGCFWASPRAQIDGGVTFDYGTRAAGLEDSFQELMSFDSQPGWCNSPNATDQMFGSFAYSPINSSYGPFDALSFGEHSAGGFPLADTEAGGNSLDGDDRMMCQELDSQFHVPIDSAEVESIARKSKSSSQHNLTVDVPNILISRPPSLTLAERMLKALSLFKESAGEGILAQVWIPMKDGNREILSTCAQPYLLDQALSGYREVSRAFTFAADMKSGSFLGLPGRVFASRVPEWTSNVLYYNEAEYLRVQHALDHNVRGSIALPVFESDSQDVPCCAVLELVTMTEKANFDSEMDMVCRSLQTVHLRSTPPPRLYAQCLSKNQRAALTEITDVLRAVCHAHRLPLASTWIPCTYTEGVGENVKVRVRGRPTHSNEKPILCIEDSACYVNDKKMEGFIHACMEHYLEEGQGIVGKALLSNHPFFYPDVKDYHISEYPLVHHARKFGLNAAVAIRLRSTYTGDDDYVLEFFLPISMRGSAEQQLLLNNLSGTMQRICKTLRTVSDAELMGGKESNEGLANRSIPNPPTIASTDKCSQESLSSDNSDSADLLPLTASESNIAQARDSIPIRQAMDGPKKQPEKKRSTAEKHVSLSVLQKYFSGSLKDAAKSIGVCPTTLKRICRQHGISRWPSRKINKVNRSLKKIQSVLDSVQGVEGGLKFDPTSGGLVAAGSVSHNLNPSATLFSVKSTSLRNSSSASLDTTSSLPSYCVVGENSVVKMEEADSEANEIEKSGMQIDQSFEGVNKMRTPTVPSCSDTKLAALDVGTSWPPSLNSVPWSYSGSGFLDSYPKKSFNEGLNDSKQKSDKSDSQLFSLCSSSIVAVDEETKLKSEKLGGEGCLEHNQPTSSSMTDSSNGSGSMLNGSTSSSRSIAEKKLSRTETSFGDSSSKLTVKATYKDDTVRFKFDPSSGCFQLYEEVSKRFKLPSGTFQLKYMDDEEEWVMLVSDADLQECLEILDFLGTRNVKFLVRDAPSTLGSSGSSNCFLRGS</sequence>
<dbReference type="Pfam" id="PF00564">
    <property type="entry name" value="PB1"/>
    <property type="match status" value="1"/>
</dbReference>
<organism evidence="8 9">
    <name type="scientific">Oldenlandia corymbosa var. corymbosa</name>
    <dbReference type="NCBI Taxonomy" id="529605"/>
    <lineage>
        <taxon>Eukaryota</taxon>
        <taxon>Viridiplantae</taxon>
        <taxon>Streptophyta</taxon>
        <taxon>Embryophyta</taxon>
        <taxon>Tracheophyta</taxon>
        <taxon>Spermatophyta</taxon>
        <taxon>Magnoliopsida</taxon>
        <taxon>eudicotyledons</taxon>
        <taxon>Gunneridae</taxon>
        <taxon>Pentapetalae</taxon>
        <taxon>asterids</taxon>
        <taxon>lamiids</taxon>
        <taxon>Gentianales</taxon>
        <taxon>Rubiaceae</taxon>
        <taxon>Rubioideae</taxon>
        <taxon>Spermacoceae</taxon>
        <taxon>Hedyotis-Oldenlandia complex</taxon>
        <taxon>Oldenlandia</taxon>
    </lineage>
</organism>
<evidence type="ECO:0000259" key="6">
    <source>
        <dbReference type="PROSITE" id="PS51519"/>
    </source>
</evidence>
<dbReference type="GO" id="GO:0003677">
    <property type="term" value="F:DNA binding"/>
    <property type="evidence" value="ECO:0007669"/>
    <property type="project" value="UniProtKB-KW"/>
</dbReference>
<dbReference type="InterPro" id="IPR053793">
    <property type="entry name" value="PB1-like"/>
</dbReference>
<keyword evidence="2" id="KW-0238">DNA-binding</keyword>
<evidence type="ECO:0000313" key="9">
    <source>
        <dbReference type="Proteomes" id="UP001161247"/>
    </source>
</evidence>
<keyword evidence="1" id="KW-0805">Transcription regulation</keyword>
<feature type="domain" description="RWP-RK" evidence="6">
    <location>
        <begin position="585"/>
        <end position="666"/>
    </location>
</feature>
<dbReference type="InterPro" id="IPR003035">
    <property type="entry name" value="RWP-RK_dom"/>
</dbReference>
<name>A0AAV1DPJ6_OLDCO</name>
<gene>
    <name evidence="8" type="ORF">OLC1_LOCUS16683</name>
</gene>
<feature type="compositionally biased region" description="Low complexity" evidence="5">
    <location>
        <begin position="854"/>
        <end position="878"/>
    </location>
</feature>
<dbReference type="Pfam" id="PF02042">
    <property type="entry name" value="RWP-RK"/>
    <property type="match status" value="1"/>
</dbReference>
<evidence type="ECO:0000256" key="4">
    <source>
        <dbReference type="ARBA" id="ARBA00023242"/>
    </source>
</evidence>
<dbReference type="Pfam" id="PF22922">
    <property type="entry name" value="GAF_NLP"/>
    <property type="match status" value="1"/>
</dbReference>
<accession>A0AAV1DPJ6</accession>
<protein>
    <submittedName>
        <fullName evidence="8">OLC1v1008278C1</fullName>
    </submittedName>
</protein>
<feature type="region of interest" description="Disordered" evidence="5">
    <location>
        <begin position="842"/>
        <end position="879"/>
    </location>
</feature>
<dbReference type="CDD" id="cd06407">
    <property type="entry name" value="PB1_NLP"/>
    <property type="match status" value="1"/>
</dbReference>
<dbReference type="EMBL" id="OX459123">
    <property type="protein sequence ID" value="CAI9108628.1"/>
    <property type="molecule type" value="Genomic_DNA"/>
</dbReference>
<evidence type="ECO:0000256" key="2">
    <source>
        <dbReference type="ARBA" id="ARBA00023125"/>
    </source>
</evidence>
<dbReference type="InterPro" id="IPR000270">
    <property type="entry name" value="PB1_dom"/>
</dbReference>
<evidence type="ECO:0000256" key="3">
    <source>
        <dbReference type="ARBA" id="ARBA00023163"/>
    </source>
</evidence>
<feature type="compositionally biased region" description="Low complexity" evidence="5">
    <location>
        <begin position="547"/>
        <end position="558"/>
    </location>
</feature>
<evidence type="ECO:0000259" key="7">
    <source>
        <dbReference type="PROSITE" id="PS51745"/>
    </source>
</evidence>
<feature type="region of interest" description="Disordered" evidence="5">
    <location>
        <begin position="570"/>
        <end position="597"/>
    </location>
</feature>
<dbReference type="InterPro" id="IPR055081">
    <property type="entry name" value="NLP1-9_GAF"/>
</dbReference>
<dbReference type="PROSITE" id="PS51745">
    <property type="entry name" value="PB1"/>
    <property type="match status" value="1"/>
</dbReference>
<proteinExistence type="predicted"/>
<keyword evidence="3" id="KW-0804">Transcription</keyword>
<dbReference type="Gene3D" id="3.10.20.90">
    <property type="entry name" value="Phosphatidylinositol 3-kinase Catalytic Subunit, Chain A, domain 1"/>
    <property type="match status" value="1"/>
</dbReference>
<dbReference type="InterPro" id="IPR045012">
    <property type="entry name" value="NLP"/>
</dbReference>
<feature type="compositionally biased region" description="Polar residues" evidence="5">
    <location>
        <begin position="536"/>
        <end position="546"/>
    </location>
</feature>
<dbReference type="AlphaFoldDB" id="A0AAV1DPJ6"/>
<evidence type="ECO:0000313" key="8">
    <source>
        <dbReference type="EMBL" id="CAI9108628.1"/>
    </source>
</evidence>
<feature type="region of interest" description="Disordered" evidence="5">
    <location>
        <begin position="519"/>
        <end position="558"/>
    </location>
</feature>
<keyword evidence="9" id="KW-1185">Reference proteome</keyword>